<dbReference type="InterPro" id="IPR003680">
    <property type="entry name" value="Flavodoxin_fold"/>
</dbReference>
<dbReference type="EMBL" id="BONY01000017">
    <property type="protein sequence ID" value="GIH05141.1"/>
    <property type="molecule type" value="Genomic_DNA"/>
</dbReference>
<dbReference type="SUPFAM" id="SSF52218">
    <property type="entry name" value="Flavoproteins"/>
    <property type="match status" value="1"/>
</dbReference>
<protein>
    <recommendedName>
        <fullName evidence="1">Flavodoxin-like fold domain-containing protein</fullName>
    </recommendedName>
</protein>
<evidence type="ECO:0000313" key="3">
    <source>
        <dbReference type="Proteomes" id="UP000612899"/>
    </source>
</evidence>
<dbReference type="Gene3D" id="3.40.50.360">
    <property type="match status" value="1"/>
</dbReference>
<feature type="domain" description="Flavodoxin-like fold" evidence="1">
    <location>
        <begin position="2"/>
        <end position="157"/>
    </location>
</feature>
<dbReference type="PANTHER" id="PTHR43741:SF4">
    <property type="entry name" value="FMN-DEPENDENT NADH:QUINONE OXIDOREDUCTASE"/>
    <property type="match status" value="1"/>
</dbReference>
<dbReference type="Proteomes" id="UP000612899">
    <property type="component" value="Unassembled WGS sequence"/>
</dbReference>
<evidence type="ECO:0000313" key="2">
    <source>
        <dbReference type="EMBL" id="GIH05141.1"/>
    </source>
</evidence>
<dbReference type="PANTHER" id="PTHR43741">
    <property type="entry name" value="FMN-DEPENDENT NADH-AZOREDUCTASE 1"/>
    <property type="match status" value="1"/>
</dbReference>
<evidence type="ECO:0000259" key="1">
    <source>
        <dbReference type="Pfam" id="PF02525"/>
    </source>
</evidence>
<comment type="caution">
    <text evidence="2">The sequence shown here is derived from an EMBL/GenBank/DDBJ whole genome shotgun (WGS) entry which is preliminary data.</text>
</comment>
<dbReference type="InterPro" id="IPR029039">
    <property type="entry name" value="Flavoprotein-like_sf"/>
</dbReference>
<reference evidence="2" key="1">
    <citation type="submission" date="2021-01" db="EMBL/GenBank/DDBJ databases">
        <title>Whole genome shotgun sequence of Rhizocola hellebori NBRC 109834.</title>
        <authorList>
            <person name="Komaki H."/>
            <person name="Tamura T."/>
        </authorList>
    </citation>
    <scope>NUCLEOTIDE SEQUENCE</scope>
    <source>
        <strain evidence="2">NBRC 109834</strain>
    </source>
</reference>
<keyword evidence="3" id="KW-1185">Reference proteome</keyword>
<proteinExistence type="predicted"/>
<dbReference type="InterPro" id="IPR050104">
    <property type="entry name" value="FMN-dep_NADH:Q_OxRdtase_AzoR1"/>
</dbReference>
<accession>A0A8J3VGK6</accession>
<dbReference type="AlphaFoldDB" id="A0A8J3VGK6"/>
<organism evidence="2 3">
    <name type="scientific">Rhizocola hellebori</name>
    <dbReference type="NCBI Taxonomy" id="1392758"/>
    <lineage>
        <taxon>Bacteria</taxon>
        <taxon>Bacillati</taxon>
        <taxon>Actinomycetota</taxon>
        <taxon>Actinomycetes</taxon>
        <taxon>Micromonosporales</taxon>
        <taxon>Micromonosporaceae</taxon>
        <taxon>Rhizocola</taxon>
    </lineage>
</organism>
<dbReference type="Pfam" id="PF02525">
    <property type="entry name" value="Flavodoxin_2"/>
    <property type="match status" value="1"/>
</dbReference>
<name>A0A8J3VGK6_9ACTN</name>
<gene>
    <name evidence="2" type="ORF">Rhe02_32080</name>
</gene>
<sequence>MKVDTLDLFEDPLPPCDMEAGAAKNRGSANRGMSSRALFDRFVAADYYLFNIPMWNFGVPYVVKQLVDVVSQPGLTFSLSSKGYTGLLRGKRACAIYTSGVFHPDSSPEFGRDFQSTYFTHWLNSVGVKDVEEIRLNAADRSGTFADDLNHACARAAELGRRL</sequence>